<evidence type="ECO:0000313" key="4">
    <source>
        <dbReference type="Proteomes" id="UP001186944"/>
    </source>
</evidence>
<dbReference type="PANTHER" id="PTHR23282">
    <property type="entry name" value="APICAL ENDOSOMAL GLYCOPROTEIN PRECURSOR"/>
    <property type="match status" value="1"/>
</dbReference>
<evidence type="ECO:0000313" key="3">
    <source>
        <dbReference type="EMBL" id="KAK3087811.1"/>
    </source>
</evidence>
<keyword evidence="4" id="KW-1185">Reference proteome</keyword>
<dbReference type="Gene3D" id="2.60.120.200">
    <property type="match status" value="1"/>
</dbReference>
<dbReference type="EMBL" id="VSWD01000011">
    <property type="protein sequence ID" value="KAK3087811.1"/>
    <property type="molecule type" value="Genomic_DNA"/>
</dbReference>
<dbReference type="PROSITE" id="PS50060">
    <property type="entry name" value="MAM_2"/>
    <property type="match status" value="1"/>
</dbReference>
<name>A0AA88XLZ2_PINIB</name>
<comment type="caution">
    <text evidence="3">The sequence shown here is derived from an EMBL/GenBank/DDBJ whole genome shotgun (WGS) entry which is preliminary data.</text>
</comment>
<feature type="domain" description="MAM" evidence="2">
    <location>
        <begin position="1"/>
        <end position="78"/>
    </location>
</feature>
<dbReference type="SUPFAM" id="SSF49899">
    <property type="entry name" value="Concanavalin A-like lectins/glucanases"/>
    <property type="match status" value="1"/>
</dbReference>
<feature type="transmembrane region" description="Helical" evidence="1">
    <location>
        <begin position="77"/>
        <end position="94"/>
    </location>
</feature>
<dbReference type="AlphaFoldDB" id="A0AA88XLZ2"/>
<proteinExistence type="predicted"/>
<evidence type="ECO:0000259" key="2">
    <source>
        <dbReference type="PROSITE" id="PS50060"/>
    </source>
</evidence>
<evidence type="ECO:0000256" key="1">
    <source>
        <dbReference type="SAM" id="Phobius"/>
    </source>
</evidence>
<dbReference type="GO" id="GO:0016020">
    <property type="term" value="C:membrane"/>
    <property type="evidence" value="ECO:0007669"/>
    <property type="project" value="InterPro"/>
</dbReference>
<sequence>MFGGSLVGTLNVYTQGTSQNIVTVMTISGNQGANWQKAEISIQRTDGLKVIFETVRINSWQSDIAIDSVMMTPGLCGMSYSSLITFIVFISLNII</sequence>
<reference evidence="3" key="1">
    <citation type="submission" date="2019-08" db="EMBL/GenBank/DDBJ databases">
        <title>The improved chromosome-level genome for the pearl oyster Pinctada fucata martensii using PacBio sequencing and Hi-C.</title>
        <authorList>
            <person name="Zheng Z."/>
        </authorList>
    </citation>
    <scope>NUCLEOTIDE SEQUENCE</scope>
    <source>
        <strain evidence="3">ZZ-2019</strain>
        <tissue evidence="3">Adductor muscle</tissue>
    </source>
</reference>
<accession>A0AA88XLZ2</accession>
<gene>
    <name evidence="3" type="ORF">FSP39_010947</name>
</gene>
<dbReference type="InterPro" id="IPR051560">
    <property type="entry name" value="MAM_domain-containing"/>
</dbReference>
<keyword evidence="1" id="KW-0812">Transmembrane</keyword>
<keyword evidence="1" id="KW-0472">Membrane</keyword>
<dbReference type="InterPro" id="IPR000998">
    <property type="entry name" value="MAM_dom"/>
</dbReference>
<protein>
    <recommendedName>
        <fullName evidence="2">MAM domain-containing protein</fullName>
    </recommendedName>
</protein>
<dbReference type="PANTHER" id="PTHR23282:SF142">
    <property type="entry name" value="MAM DOMAIN-CONTAINING PROTEIN"/>
    <property type="match status" value="1"/>
</dbReference>
<dbReference type="Pfam" id="PF00629">
    <property type="entry name" value="MAM"/>
    <property type="match status" value="1"/>
</dbReference>
<dbReference type="InterPro" id="IPR013320">
    <property type="entry name" value="ConA-like_dom_sf"/>
</dbReference>
<organism evidence="3 4">
    <name type="scientific">Pinctada imbricata</name>
    <name type="common">Atlantic pearl-oyster</name>
    <name type="synonym">Pinctada martensii</name>
    <dbReference type="NCBI Taxonomy" id="66713"/>
    <lineage>
        <taxon>Eukaryota</taxon>
        <taxon>Metazoa</taxon>
        <taxon>Spiralia</taxon>
        <taxon>Lophotrochozoa</taxon>
        <taxon>Mollusca</taxon>
        <taxon>Bivalvia</taxon>
        <taxon>Autobranchia</taxon>
        <taxon>Pteriomorphia</taxon>
        <taxon>Pterioida</taxon>
        <taxon>Pterioidea</taxon>
        <taxon>Pteriidae</taxon>
        <taxon>Pinctada</taxon>
    </lineage>
</organism>
<keyword evidence="1" id="KW-1133">Transmembrane helix</keyword>
<dbReference type="Proteomes" id="UP001186944">
    <property type="component" value="Unassembled WGS sequence"/>
</dbReference>